<dbReference type="InterPro" id="IPR036390">
    <property type="entry name" value="WH_DNA-bd_sf"/>
</dbReference>
<organism evidence="6 7">
    <name type="scientific">Erythrobacter mangrovi</name>
    <dbReference type="NCBI Taxonomy" id="2739433"/>
    <lineage>
        <taxon>Bacteria</taxon>
        <taxon>Pseudomonadati</taxon>
        <taxon>Pseudomonadota</taxon>
        <taxon>Alphaproteobacteria</taxon>
        <taxon>Sphingomonadales</taxon>
        <taxon>Erythrobacteraceae</taxon>
        <taxon>Erythrobacter/Porphyrobacter group</taxon>
        <taxon>Erythrobacter</taxon>
    </lineage>
</organism>
<dbReference type="RefSeq" id="WP_173211860.1">
    <property type="nucleotide sequence ID" value="NZ_CP053921.1"/>
</dbReference>
<accession>A0A7D3XFW1</accession>
<reference evidence="6 7" key="1">
    <citation type="submission" date="2020-05" db="EMBL/GenBank/DDBJ databases">
        <title>Erythrobacter mangrovi sp. nov., isolated from rhizosphere soil of mangrove plant (Kandelia candel).</title>
        <authorList>
            <person name="Ye Y.H."/>
        </authorList>
    </citation>
    <scope>NUCLEOTIDE SEQUENCE [LARGE SCALE GENOMIC DNA]</scope>
    <source>
        <strain evidence="6 7">EB310</strain>
    </source>
</reference>
<dbReference type="InterPro" id="IPR050397">
    <property type="entry name" value="Env_Response_Regulators"/>
</dbReference>
<keyword evidence="3" id="KW-0804">Transcription</keyword>
<dbReference type="SUPFAM" id="SSF51206">
    <property type="entry name" value="cAMP-binding domain-like"/>
    <property type="match status" value="1"/>
</dbReference>
<evidence type="ECO:0000313" key="6">
    <source>
        <dbReference type="EMBL" id="QKG69973.1"/>
    </source>
</evidence>
<dbReference type="GO" id="GO:0003677">
    <property type="term" value="F:DNA binding"/>
    <property type="evidence" value="ECO:0007669"/>
    <property type="project" value="UniProtKB-KW"/>
</dbReference>
<evidence type="ECO:0000259" key="4">
    <source>
        <dbReference type="PROSITE" id="PS50042"/>
    </source>
</evidence>
<evidence type="ECO:0000259" key="5">
    <source>
        <dbReference type="PROSITE" id="PS51063"/>
    </source>
</evidence>
<dbReference type="SMART" id="SM00419">
    <property type="entry name" value="HTH_CRP"/>
    <property type="match status" value="1"/>
</dbReference>
<dbReference type="PANTHER" id="PTHR24567:SF68">
    <property type="entry name" value="DNA-BINDING TRANSCRIPTIONAL DUAL REGULATOR CRP"/>
    <property type="match status" value="1"/>
</dbReference>
<keyword evidence="7" id="KW-1185">Reference proteome</keyword>
<dbReference type="KEGG" id="emv:HQR01_00510"/>
<evidence type="ECO:0000256" key="2">
    <source>
        <dbReference type="ARBA" id="ARBA00023125"/>
    </source>
</evidence>
<evidence type="ECO:0000256" key="3">
    <source>
        <dbReference type="ARBA" id="ARBA00023163"/>
    </source>
</evidence>
<dbReference type="Gene3D" id="2.60.120.10">
    <property type="entry name" value="Jelly Rolls"/>
    <property type="match status" value="1"/>
</dbReference>
<proteinExistence type="predicted"/>
<dbReference type="Proteomes" id="UP000504693">
    <property type="component" value="Chromosome"/>
</dbReference>
<dbReference type="CDD" id="cd00038">
    <property type="entry name" value="CAP_ED"/>
    <property type="match status" value="1"/>
</dbReference>
<feature type="domain" description="HTH crp-type" evidence="5">
    <location>
        <begin position="145"/>
        <end position="210"/>
    </location>
</feature>
<evidence type="ECO:0000313" key="7">
    <source>
        <dbReference type="Proteomes" id="UP000504693"/>
    </source>
</evidence>
<dbReference type="SUPFAM" id="SSF46785">
    <property type="entry name" value="Winged helix' DNA-binding domain"/>
    <property type="match status" value="1"/>
</dbReference>
<gene>
    <name evidence="6" type="ORF">HQR01_00510</name>
</gene>
<dbReference type="GO" id="GO:0005829">
    <property type="term" value="C:cytosol"/>
    <property type="evidence" value="ECO:0007669"/>
    <property type="project" value="TreeGrafter"/>
</dbReference>
<dbReference type="Pfam" id="PF13545">
    <property type="entry name" value="HTH_Crp_2"/>
    <property type="match status" value="1"/>
</dbReference>
<dbReference type="PROSITE" id="PS51063">
    <property type="entry name" value="HTH_CRP_2"/>
    <property type="match status" value="1"/>
</dbReference>
<dbReference type="EMBL" id="CP053921">
    <property type="protein sequence ID" value="QKG69973.1"/>
    <property type="molecule type" value="Genomic_DNA"/>
</dbReference>
<dbReference type="AlphaFoldDB" id="A0A7D3XFW1"/>
<sequence length="217" mass="23718">MQRTYHFAEMQPTRAEGDIFAALVSIGHRRRFASGTQVLHRGDPGTGFWLIESGHVMACRFGPEGERTLFAVLGPGDLIGELACFAGLTQQVHAITEGEASLVWIDMVQVDRLLADGPHFAKWMLSALANKLRTALDRVEGDHNLPAQARIARVLADVAKREGPELEITQQQLADYVGVSRVTAGQVLARFAADGLVERRYGRLRVVRAEALAGYSG</sequence>
<dbReference type="SMART" id="SM00100">
    <property type="entry name" value="cNMP"/>
    <property type="match status" value="1"/>
</dbReference>
<name>A0A7D3XFW1_9SPHN</name>
<dbReference type="InterPro" id="IPR018490">
    <property type="entry name" value="cNMP-bd_dom_sf"/>
</dbReference>
<dbReference type="InterPro" id="IPR014710">
    <property type="entry name" value="RmlC-like_jellyroll"/>
</dbReference>
<dbReference type="PROSITE" id="PS50042">
    <property type="entry name" value="CNMP_BINDING_3"/>
    <property type="match status" value="1"/>
</dbReference>
<dbReference type="PANTHER" id="PTHR24567">
    <property type="entry name" value="CRP FAMILY TRANSCRIPTIONAL REGULATORY PROTEIN"/>
    <property type="match status" value="1"/>
</dbReference>
<dbReference type="InterPro" id="IPR012318">
    <property type="entry name" value="HTH_CRP"/>
</dbReference>
<evidence type="ECO:0000256" key="1">
    <source>
        <dbReference type="ARBA" id="ARBA00023015"/>
    </source>
</evidence>
<feature type="domain" description="Cyclic nucleotide-binding" evidence="4">
    <location>
        <begin position="30"/>
        <end position="131"/>
    </location>
</feature>
<dbReference type="InterPro" id="IPR000595">
    <property type="entry name" value="cNMP-bd_dom"/>
</dbReference>
<keyword evidence="2" id="KW-0238">DNA-binding</keyword>
<keyword evidence="1" id="KW-0805">Transcription regulation</keyword>
<dbReference type="Pfam" id="PF00027">
    <property type="entry name" value="cNMP_binding"/>
    <property type="match status" value="1"/>
</dbReference>
<dbReference type="GO" id="GO:0003700">
    <property type="term" value="F:DNA-binding transcription factor activity"/>
    <property type="evidence" value="ECO:0007669"/>
    <property type="project" value="TreeGrafter"/>
</dbReference>
<protein>
    <submittedName>
        <fullName evidence="6">Crp/Fnr family transcriptional regulator</fullName>
    </submittedName>
</protein>